<evidence type="ECO:0000256" key="1">
    <source>
        <dbReference type="SAM" id="Coils"/>
    </source>
</evidence>
<comment type="caution">
    <text evidence="3">The sequence shown here is derived from an EMBL/GenBank/DDBJ whole genome shotgun (WGS) entry which is preliminary data.</text>
</comment>
<feature type="compositionally biased region" description="Basic and acidic residues" evidence="2">
    <location>
        <begin position="222"/>
        <end position="240"/>
    </location>
</feature>
<reference evidence="3" key="1">
    <citation type="submission" date="2023-05" db="EMBL/GenBank/DDBJ databases">
        <title>Streptantibioticus silvisoli sp. nov., acidotolerant actinomycetes 1 from pine litter.</title>
        <authorList>
            <person name="Swiecimska M."/>
            <person name="Golinska P."/>
            <person name="Sangal V."/>
            <person name="Wachnowicz B."/>
            <person name="Goodfellow M."/>
        </authorList>
    </citation>
    <scope>NUCLEOTIDE SEQUENCE</scope>
    <source>
        <strain evidence="3">SL13</strain>
    </source>
</reference>
<evidence type="ECO:0000313" key="3">
    <source>
        <dbReference type="EMBL" id="MDI5973520.1"/>
    </source>
</evidence>
<accession>A0AA90HD31</accession>
<name>A0AA90HD31_9ACTN</name>
<sequence>MAGIFKLLKIDFQVGGRWEGRNLAASLQVFQAVTGAGGSTACQSAMACMGAKAAWVGEARDQVEAVRLTMEVATGRWQVTWDRAAVEFVNEATGELRVRAVRSESGQESAGAHLLGLLGLPVEESARGAVTVEAALPLLFLTEDRASTAQVGGMIAGRDRSATWEILFGLLDGTELRLRSLAAQTAAVERSARTRLAKLQQARREHGLPSLGDLRARRREHRGASEQAHEQEQRQKHAEQEATAALAALQEDARTAQTRLDEADRCVQDWDKDLGTLYEKQGRARQRLASLREDAEKPVHCPQCSQPLPRRNTGQCPLCAQHDDTADRRTQRLRDAVDAAGRAATTAERAVAQARTAHHDALSGRQEAAAAMRKALAAVDTCRTTRLAPAVAARAAAAAQRREAELLLAAVDELFKELRELQETEEAIDQHTEAADHAKQQWHTALDQVADRRHTLAKELTYIFAPLLKKMTPQVHDAYIEPDTFTPRVNGHPARDIAHFAGLLNLIHLAWHLTLFTAARTMPHLALPAFVWLDSPLDGVGGGEQGEQHVRAALSAIAEAAEAAGDDGQIILTTPHPLPRIPAHARTTVLDVPASFIPHLTPAFAARAVPKGRRQPEDPCDATCEQNDREDRTAAEQLAAPGPPVSAGLHVIAPF</sequence>
<organism evidence="3">
    <name type="scientific">Streptantibioticus silvisoli</name>
    <dbReference type="NCBI Taxonomy" id="2705255"/>
    <lineage>
        <taxon>Bacteria</taxon>
        <taxon>Bacillati</taxon>
        <taxon>Actinomycetota</taxon>
        <taxon>Actinomycetes</taxon>
        <taxon>Kitasatosporales</taxon>
        <taxon>Streptomycetaceae</taxon>
        <taxon>Streptantibioticus</taxon>
    </lineage>
</organism>
<evidence type="ECO:0000256" key="2">
    <source>
        <dbReference type="SAM" id="MobiDB-lite"/>
    </source>
</evidence>
<gene>
    <name evidence="3" type="ORF">POF50_029970</name>
</gene>
<feature type="region of interest" description="Disordered" evidence="2">
    <location>
        <begin position="607"/>
        <end position="645"/>
    </location>
</feature>
<feature type="region of interest" description="Disordered" evidence="2">
    <location>
        <begin position="201"/>
        <end position="242"/>
    </location>
</feature>
<feature type="coiled-coil region" evidence="1">
    <location>
        <begin position="404"/>
        <end position="441"/>
    </location>
</feature>
<dbReference type="AlphaFoldDB" id="A0AA90HD31"/>
<proteinExistence type="predicted"/>
<protein>
    <submittedName>
        <fullName evidence="3">Uncharacterized protein</fullName>
    </submittedName>
</protein>
<keyword evidence="1" id="KW-0175">Coiled coil</keyword>
<dbReference type="RefSeq" id="WP_282699079.1">
    <property type="nucleotide sequence ID" value="NZ_JABXJJ020000047.1"/>
</dbReference>
<dbReference type="EMBL" id="JABXJJ020000047">
    <property type="protein sequence ID" value="MDI5973520.1"/>
    <property type="molecule type" value="Genomic_DNA"/>
</dbReference>